<evidence type="ECO:0000313" key="2">
    <source>
        <dbReference type="Proteomes" id="UP001220324"/>
    </source>
</evidence>
<name>A0AAD6GII7_9EURO</name>
<gene>
    <name evidence="1" type="ORF">N7494_003130</name>
</gene>
<evidence type="ECO:0000313" key="1">
    <source>
        <dbReference type="EMBL" id="KAJ5553752.1"/>
    </source>
</evidence>
<dbReference type="AlphaFoldDB" id="A0AAD6GII7"/>
<sequence>MAGVISDWQFDVVAASVLQFRILGYYRDHAQPRLPQGLFGSRQTGNTVHRHIDLGFMVGIVCSSLGTGENLDKYTYFDIVEACALLNDLVDFRSDTTRRQRENIVLRSIRKSVCQTLNDQVRKCYQKVLINVRKQKPSALVVMAFCNWCILGSHHKVFELLRGFKVNTSDPPCKYDGLELYDEILKALVPYGSLRDQGPRLDMPRADLDKLYCLHREDPETHIAWLADSTRVLLNPRHFRMIIDVIHYEWNGSTGDLDYCP</sequence>
<reference evidence="1 2" key="1">
    <citation type="journal article" date="2023" name="IMA Fungus">
        <title>Comparative genomic study of the Penicillium genus elucidates a diverse pangenome and 15 lateral gene transfer events.</title>
        <authorList>
            <person name="Petersen C."/>
            <person name="Sorensen T."/>
            <person name="Nielsen M.R."/>
            <person name="Sondergaard T.E."/>
            <person name="Sorensen J.L."/>
            <person name="Fitzpatrick D.A."/>
            <person name="Frisvad J.C."/>
            <person name="Nielsen K.L."/>
        </authorList>
    </citation>
    <scope>NUCLEOTIDE SEQUENCE [LARGE SCALE GENOMIC DNA]</scope>
    <source>
        <strain evidence="1 2">IBT 35679</strain>
    </source>
</reference>
<proteinExistence type="predicted"/>
<keyword evidence="2" id="KW-1185">Reference proteome</keyword>
<dbReference type="EMBL" id="JAQIZZ010000002">
    <property type="protein sequence ID" value="KAJ5553752.1"/>
    <property type="molecule type" value="Genomic_DNA"/>
</dbReference>
<dbReference type="Proteomes" id="UP001220324">
    <property type="component" value="Unassembled WGS sequence"/>
</dbReference>
<accession>A0AAD6GII7</accession>
<organism evidence="1 2">
    <name type="scientific">Penicillium frequentans</name>
    <dbReference type="NCBI Taxonomy" id="3151616"/>
    <lineage>
        <taxon>Eukaryota</taxon>
        <taxon>Fungi</taxon>
        <taxon>Dikarya</taxon>
        <taxon>Ascomycota</taxon>
        <taxon>Pezizomycotina</taxon>
        <taxon>Eurotiomycetes</taxon>
        <taxon>Eurotiomycetidae</taxon>
        <taxon>Eurotiales</taxon>
        <taxon>Aspergillaceae</taxon>
        <taxon>Penicillium</taxon>
    </lineage>
</organism>
<comment type="caution">
    <text evidence="1">The sequence shown here is derived from an EMBL/GenBank/DDBJ whole genome shotgun (WGS) entry which is preliminary data.</text>
</comment>
<protein>
    <submittedName>
        <fullName evidence="1">Uncharacterized protein</fullName>
    </submittedName>
</protein>